<dbReference type="EMBL" id="AP021874">
    <property type="protein sequence ID" value="BBO72210.1"/>
    <property type="molecule type" value="Genomic_DNA"/>
</dbReference>
<evidence type="ECO:0000256" key="1">
    <source>
        <dbReference type="SAM" id="Phobius"/>
    </source>
</evidence>
<dbReference type="AlphaFoldDB" id="A0A5K7YV65"/>
<reference evidence="2 3" key="1">
    <citation type="submission" date="2019-11" db="EMBL/GenBank/DDBJ databases">
        <title>Comparative genomics of hydrocarbon-degrading Desulfosarcina strains.</title>
        <authorList>
            <person name="Watanabe M."/>
            <person name="Kojima H."/>
            <person name="Fukui M."/>
        </authorList>
    </citation>
    <scope>NUCLEOTIDE SEQUENCE [LARGE SCALE GENOMIC DNA]</scope>
    <source>
        <strain evidence="2 3">PL12</strain>
    </source>
</reference>
<accession>A0A5K7YV65</accession>
<dbReference type="RefSeq" id="WP_155319939.1">
    <property type="nucleotide sequence ID" value="NZ_AP021874.1"/>
</dbReference>
<name>A0A5K7YV65_9BACT</name>
<sequence length="97" mass="11562">MWEQIKKYIIIGLIIAAGYYILSHHFIYYNRSFSLMPKEELTLKYTFYSMDNKRPETILKVDELRWAGIGDIMVEKEIVSDSRMRMLEDKAEMASDE</sequence>
<keyword evidence="1" id="KW-0812">Transmembrane</keyword>
<feature type="transmembrane region" description="Helical" evidence="1">
    <location>
        <begin position="7"/>
        <end position="29"/>
    </location>
</feature>
<gene>
    <name evidence="2" type="ORF">DSCA_61400</name>
</gene>
<dbReference type="OrthoDB" id="5421330at2"/>
<keyword evidence="1" id="KW-1133">Transmembrane helix</keyword>
<dbReference type="Proteomes" id="UP000427906">
    <property type="component" value="Chromosome"/>
</dbReference>
<evidence type="ECO:0000313" key="2">
    <source>
        <dbReference type="EMBL" id="BBO72210.1"/>
    </source>
</evidence>
<organism evidence="2 3">
    <name type="scientific">Desulfosarcina alkanivorans</name>
    <dbReference type="NCBI Taxonomy" id="571177"/>
    <lineage>
        <taxon>Bacteria</taxon>
        <taxon>Pseudomonadati</taxon>
        <taxon>Thermodesulfobacteriota</taxon>
        <taxon>Desulfobacteria</taxon>
        <taxon>Desulfobacterales</taxon>
        <taxon>Desulfosarcinaceae</taxon>
        <taxon>Desulfosarcina</taxon>
    </lineage>
</organism>
<protein>
    <submittedName>
        <fullName evidence="2">Uncharacterized protein</fullName>
    </submittedName>
</protein>
<dbReference type="KEGG" id="dalk:DSCA_61400"/>
<proteinExistence type="predicted"/>
<evidence type="ECO:0000313" key="3">
    <source>
        <dbReference type="Proteomes" id="UP000427906"/>
    </source>
</evidence>
<keyword evidence="1" id="KW-0472">Membrane</keyword>
<keyword evidence="3" id="KW-1185">Reference proteome</keyword>